<dbReference type="InterPro" id="IPR019921">
    <property type="entry name" value="Lucif-like_OxRdtase_Rv2161c"/>
</dbReference>
<evidence type="ECO:0000313" key="6">
    <source>
        <dbReference type="EMBL" id="OBH87647.1"/>
    </source>
</evidence>
<dbReference type="Pfam" id="PF00296">
    <property type="entry name" value="Bac_luciferase"/>
    <property type="match status" value="1"/>
</dbReference>
<name>A0A1A2UH84_MYCSC</name>
<dbReference type="AlphaFoldDB" id="A0A1A2UH84"/>
<dbReference type="InterPro" id="IPR050172">
    <property type="entry name" value="SsuD_RutA_monooxygenase"/>
</dbReference>
<evidence type="ECO:0000313" key="7">
    <source>
        <dbReference type="Proteomes" id="UP000092207"/>
    </source>
</evidence>
<sequence length="283" mass="31201">MQFGLCYFPTDYGMRPDELAAAGEERGFESLLFCEHTHIPTSRKSPYPGGGELPRMYAHTYDPFVACTAAASATSRLKIGTGVCLVVERDPITTAKEVASVDRLSAGRFLFGVGAGWNREEMANHGTDPRVRMSVMRERIEAMRQIWTNDEAEYHGEFVNFDPIWSYPKPVQSPLPVLVGGMGPTVEDRIIAFGDGWLAQNVTRENVDEFAERAARLQRRAADAGRGRIPISLFAASSDEGMAEKYASAGIERCLFLVPDGDDSQVTRELDKLAERVSTGQNA</sequence>
<evidence type="ECO:0000256" key="2">
    <source>
        <dbReference type="ARBA" id="ARBA00022643"/>
    </source>
</evidence>
<feature type="domain" description="Luciferase-like" evidence="5">
    <location>
        <begin position="18"/>
        <end position="235"/>
    </location>
</feature>
<evidence type="ECO:0000256" key="1">
    <source>
        <dbReference type="ARBA" id="ARBA00022630"/>
    </source>
</evidence>
<dbReference type="GO" id="GO:0008726">
    <property type="term" value="F:alkanesulfonate monooxygenase activity"/>
    <property type="evidence" value="ECO:0007669"/>
    <property type="project" value="TreeGrafter"/>
</dbReference>
<dbReference type="InterPro" id="IPR036661">
    <property type="entry name" value="Luciferase-like_sf"/>
</dbReference>
<dbReference type="PANTHER" id="PTHR42847">
    <property type="entry name" value="ALKANESULFONATE MONOOXYGENASE"/>
    <property type="match status" value="1"/>
</dbReference>
<comment type="caution">
    <text evidence="6">The sequence shown here is derived from an EMBL/GenBank/DDBJ whole genome shotgun (WGS) entry which is preliminary data.</text>
</comment>
<keyword evidence="2" id="KW-0288">FMN</keyword>
<protein>
    <submittedName>
        <fullName evidence="6">LLM class F420-dependent oxidoreductase</fullName>
    </submittedName>
</protein>
<gene>
    <name evidence="6" type="ORF">A5679_26135</name>
</gene>
<dbReference type="Gene3D" id="3.20.20.30">
    <property type="entry name" value="Luciferase-like domain"/>
    <property type="match status" value="1"/>
</dbReference>
<proteinExistence type="predicted"/>
<evidence type="ECO:0000259" key="5">
    <source>
        <dbReference type="Pfam" id="PF00296"/>
    </source>
</evidence>
<dbReference type="EMBL" id="LZJY01000400">
    <property type="protein sequence ID" value="OBH87647.1"/>
    <property type="molecule type" value="Genomic_DNA"/>
</dbReference>
<evidence type="ECO:0000256" key="3">
    <source>
        <dbReference type="ARBA" id="ARBA00023002"/>
    </source>
</evidence>
<dbReference type="GO" id="GO:0046306">
    <property type="term" value="P:alkanesulfonate catabolic process"/>
    <property type="evidence" value="ECO:0007669"/>
    <property type="project" value="TreeGrafter"/>
</dbReference>
<keyword evidence="4" id="KW-0503">Monooxygenase</keyword>
<dbReference type="InterPro" id="IPR011251">
    <property type="entry name" value="Luciferase-like_dom"/>
</dbReference>
<dbReference type="Proteomes" id="UP000092207">
    <property type="component" value="Unassembled WGS sequence"/>
</dbReference>
<keyword evidence="1" id="KW-0285">Flavoprotein</keyword>
<organism evidence="6 7">
    <name type="scientific">Mycobacterium scrofulaceum</name>
    <dbReference type="NCBI Taxonomy" id="1783"/>
    <lineage>
        <taxon>Bacteria</taxon>
        <taxon>Bacillati</taxon>
        <taxon>Actinomycetota</taxon>
        <taxon>Actinomycetes</taxon>
        <taxon>Mycobacteriales</taxon>
        <taxon>Mycobacteriaceae</taxon>
        <taxon>Mycobacterium</taxon>
    </lineage>
</organism>
<dbReference type="PANTHER" id="PTHR42847:SF4">
    <property type="entry name" value="ALKANESULFONATE MONOOXYGENASE-RELATED"/>
    <property type="match status" value="1"/>
</dbReference>
<keyword evidence="3" id="KW-0560">Oxidoreductase</keyword>
<dbReference type="NCBIfam" id="TIGR03619">
    <property type="entry name" value="F420_Rv2161c"/>
    <property type="match status" value="1"/>
</dbReference>
<evidence type="ECO:0000256" key="4">
    <source>
        <dbReference type="ARBA" id="ARBA00023033"/>
    </source>
</evidence>
<reference evidence="6 7" key="1">
    <citation type="submission" date="2016-06" db="EMBL/GenBank/DDBJ databases">
        <authorList>
            <person name="Kjaerup R.B."/>
            <person name="Dalgaard T.S."/>
            <person name="Juul-Madsen H.R."/>
        </authorList>
    </citation>
    <scope>NUCLEOTIDE SEQUENCE [LARGE SCALE GENOMIC DNA]</scope>
    <source>
        <strain evidence="6 7">E2838</strain>
    </source>
</reference>
<dbReference type="SUPFAM" id="SSF51679">
    <property type="entry name" value="Bacterial luciferase-like"/>
    <property type="match status" value="1"/>
</dbReference>
<accession>A0A1A2UH84</accession>